<feature type="domain" description="Class II aldolase/adducin N-terminal" evidence="2">
    <location>
        <begin position="46"/>
        <end position="237"/>
    </location>
</feature>
<dbReference type="FunFam" id="3.40.225.10:FF:000009">
    <property type="entry name" value="Class II aldolase/adducin N-terminal"/>
    <property type="match status" value="1"/>
</dbReference>
<accession>A0A292Q8G2</accession>
<organism evidence="3 4">
    <name type="scientific">Tuber aestivum</name>
    <name type="common">summer truffle</name>
    <dbReference type="NCBI Taxonomy" id="59557"/>
    <lineage>
        <taxon>Eukaryota</taxon>
        <taxon>Fungi</taxon>
        <taxon>Dikarya</taxon>
        <taxon>Ascomycota</taxon>
        <taxon>Pezizomycotina</taxon>
        <taxon>Pezizomycetes</taxon>
        <taxon>Pezizales</taxon>
        <taxon>Tuberaceae</taxon>
        <taxon>Tuber</taxon>
    </lineage>
</organism>
<feature type="compositionally biased region" description="Polar residues" evidence="1">
    <location>
        <begin position="1"/>
        <end position="17"/>
    </location>
</feature>
<dbReference type="GO" id="GO:0005856">
    <property type="term" value="C:cytoskeleton"/>
    <property type="evidence" value="ECO:0007669"/>
    <property type="project" value="TreeGrafter"/>
</dbReference>
<dbReference type="Pfam" id="PF00596">
    <property type="entry name" value="Aldolase_II"/>
    <property type="match status" value="1"/>
</dbReference>
<dbReference type="Gene3D" id="3.40.225.10">
    <property type="entry name" value="Class II aldolase/adducin N-terminal domain"/>
    <property type="match status" value="1"/>
</dbReference>
<dbReference type="GO" id="GO:0051015">
    <property type="term" value="F:actin filament binding"/>
    <property type="evidence" value="ECO:0007669"/>
    <property type="project" value="TreeGrafter"/>
</dbReference>
<dbReference type="Proteomes" id="UP001412239">
    <property type="component" value="Unassembled WGS sequence"/>
</dbReference>
<proteinExistence type="predicted"/>
<protein>
    <recommendedName>
        <fullName evidence="2">Class II aldolase/adducin N-terminal domain-containing protein</fullName>
    </recommendedName>
</protein>
<reference evidence="3" key="1">
    <citation type="submission" date="2015-10" db="EMBL/GenBank/DDBJ databases">
        <authorList>
            <person name="Regsiter A."/>
            <person name="william w."/>
        </authorList>
    </citation>
    <scope>NUCLEOTIDE SEQUENCE</scope>
    <source>
        <strain evidence="3">Montdore</strain>
    </source>
</reference>
<gene>
    <name evidence="3" type="ORF">GSTUAT00000881001</name>
</gene>
<sequence>MTPTVISTHSSPGTTSAPLEDRMGYPEPGAGMKFESGEVRRRYLKERLAAGFRVFAKYGFDEGGVAGHISLRDPINPNAFWFNPFGLHFALIKASDLLLVDESGKVIDGGANRYINVAGFKIHSAIHKARPDVNCAAHAHSLYGRTFCAFGKPLDIITQDSCAFYNILISIRYQDHAVHENFRGVVLEEDEGIAIAQSLGVKKALLLQNHGLLTAGGTVEEAIYWFLSLDKCCYTQLLADAAAAGNGGTAKKIGDKEALDRELTPLAKPSWKVVGTSKGGHFAGCSIFDLIEAETKGDYKN</sequence>
<keyword evidence="4" id="KW-1185">Reference proteome</keyword>
<evidence type="ECO:0000313" key="3">
    <source>
        <dbReference type="EMBL" id="CUS14987.1"/>
    </source>
</evidence>
<dbReference type="PANTHER" id="PTHR10672:SF41">
    <property type="entry name" value="CLASS II ALDOLASE_ADDUCIN DOMAIN PROTEIN (AFU_ORTHOLOGUE AFUA_3G01330)"/>
    <property type="match status" value="1"/>
</dbReference>
<evidence type="ECO:0000256" key="1">
    <source>
        <dbReference type="SAM" id="MobiDB-lite"/>
    </source>
</evidence>
<dbReference type="InterPro" id="IPR051017">
    <property type="entry name" value="Aldolase-II_Adducin_sf"/>
</dbReference>
<dbReference type="SMART" id="SM01007">
    <property type="entry name" value="Aldolase_II"/>
    <property type="match status" value="1"/>
</dbReference>
<dbReference type="EMBL" id="LN890953">
    <property type="protein sequence ID" value="CUS14987.1"/>
    <property type="molecule type" value="Genomic_DNA"/>
</dbReference>
<evidence type="ECO:0000313" key="4">
    <source>
        <dbReference type="Proteomes" id="UP001412239"/>
    </source>
</evidence>
<dbReference type="NCBIfam" id="NF004855">
    <property type="entry name" value="PRK06208.1"/>
    <property type="match status" value="1"/>
</dbReference>
<dbReference type="PANTHER" id="PTHR10672">
    <property type="entry name" value="ADDUCIN"/>
    <property type="match status" value="1"/>
</dbReference>
<dbReference type="SUPFAM" id="SSF53639">
    <property type="entry name" value="AraD/HMP-PK domain-like"/>
    <property type="match status" value="1"/>
</dbReference>
<dbReference type="InterPro" id="IPR036409">
    <property type="entry name" value="Aldolase_II/adducin_N_sf"/>
</dbReference>
<name>A0A292Q8G2_9PEZI</name>
<evidence type="ECO:0000259" key="2">
    <source>
        <dbReference type="SMART" id="SM01007"/>
    </source>
</evidence>
<dbReference type="InterPro" id="IPR001303">
    <property type="entry name" value="Aldolase_II/adducin_N"/>
</dbReference>
<feature type="region of interest" description="Disordered" evidence="1">
    <location>
        <begin position="1"/>
        <end position="24"/>
    </location>
</feature>
<dbReference type="AlphaFoldDB" id="A0A292Q8G2"/>